<keyword evidence="3 7" id="KW-0641">Proline biosynthesis</keyword>
<dbReference type="EC" id="1.2.1.41" evidence="7"/>
<comment type="subcellular location">
    <subcellularLocation>
        <location evidence="7">Cytoplasm</location>
    </subcellularLocation>
</comment>
<evidence type="ECO:0000256" key="1">
    <source>
        <dbReference type="ARBA" id="ARBA00004985"/>
    </source>
</evidence>
<reference evidence="9 10" key="1">
    <citation type="submission" date="2024-04" db="EMBL/GenBank/DDBJ databases">
        <title>Genome sequencing and metabolic network reconstruction of aminoacids and betaine degradation by Anoxynatronum sibiricum.</title>
        <authorList>
            <person name="Detkova E.N."/>
            <person name="Boltjanskaja Y.V."/>
            <person name="Mardanov A.V."/>
            <person name="Kevbrin V."/>
        </authorList>
    </citation>
    <scope>NUCLEOTIDE SEQUENCE [LARGE SCALE GENOMIC DNA]</scope>
    <source>
        <strain evidence="9 10">Z-7981</strain>
    </source>
</reference>
<evidence type="ECO:0000256" key="7">
    <source>
        <dbReference type="HAMAP-Rule" id="MF_00412"/>
    </source>
</evidence>
<protein>
    <recommendedName>
        <fullName evidence="7">Gamma-glutamyl phosphate reductase</fullName>
        <shortName evidence="7">GPR</shortName>
        <ecNumber evidence="7">1.2.1.41</ecNumber>
    </recommendedName>
    <alternativeName>
        <fullName evidence="7">Glutamate-5-semialdehyde dehydrogenase</fullName>
    </alternativeName>
    <alternativeName>
        <fullName evidence="7">Glutamyl-gamma-semialdehyde dehydrogenase</fullName>
        <shortName evidence="7">GSA dehydrogenase</shortName>
    </alternativeName>
</protein>
<evidence type="ECO:0000313" key="10">
    <source>
        <dbReference type="Proteomes" id="UP001407405"/>
    </source>
</evidence>
<dbReference type="PROSITE" id="PS01223">
    <property type="entry name" value="PROA"/>
    <property type="match status" value="1"/>
</dbReference>
<dbReference type="Gene3D" id="3.40.605.10">
    <property type="entry name" value="Aldehyde Dehydrogenase, Chain A, domain 1"/>
    <property type="match status" value="1"/>
</dbReference>
<dbReference type="CDD" id="cd07079">
    <property type="entry name" value="ALDH_F18-19_ProA-GPR"/>
    <property type="match status" value="1"/>
</dbReference>
<dbReference type="InterPro" id="IPR012134">
    <property type="entry name" value="Glu-5-SA_DH"/>
</dbReference>
<organism evidence="9 10">
    <name type="scientific">Anoxynatronum sibiricum</name>
    <dbReference type="NCBI Taxonomy" id="210623"/>
    <lineage>
        <taxon>Bacteria</taxon>
        <taxon>Bacillati</taxon>
        <taxon>Bacillota</taxon>
        <taxon>Clostridia</taxon>
        <taxon>Eubacteriales</taxon>
        <taxon>Clostridiaceae</taxon>
        <taxon>Anoxynatronum</taxon>
    </lineage>
</organism>
<dbReference type="EMBL" id="JBCITM010000001">
    <property type="protein sequence ID" value="MEN1758968.1"/>
    <property type="molecule type" value="Genomic_DNA"/>
</dbReference>
<comment type="caution">
    <text evidence="9">The sequence shown here is derived from an EMBL/GenBank/DDBJ whole genome shotgun (WGS) entry which is preliminary data.</text>
</comment>
<dbReference type="Pfam" id="PF00171">
    <property type="entry name" value="Aldedh"/>
    <property type="match status" value="1"/>
</dbReference>
<dbReference type="InterPro" id="IPR016161">
    <property type="entry name" value="Ald_DH/histidinol_DH"/>
</dbReference>
<evidence type="ECO:0000256" key="5">
    <source>
        <dbReference type="ARBA" id="ARBA00023002"/>
    </source>
</evidence>
<dbReference type="InterPro" id="IPR016162">
    <property type="entry name" value="Ald_DH_N"/>
</dbReference>
<keyword evidence="5 7" id="KW-0560">Oxidoreductase</keyword>
<dbReference type="Gene3D" id="3.40.309.10">
    <property type="entry name" value="Aldehyde Dehydrogenase, Chain A, domain 2"/>
    <property type="match status" value="1"/>
</dbReference>
<keyword evidence="10" id="KW-1185">Reference proteome</keyword>
<comment type="similarity">
    <text evidence="7">Belongs to the gamma-glutamyl phosphate reductase family.</text>
</comment>
<dbReference type="InterPro" id="IPR015590">
    <property type="entry name" value="Aldehyde_DH_dom"/>
</dbReference>
<sequence>MTIAEQVTQQAKAARKASRQMALVSTDEKNQCLLKMAAALETNSGVIQAANEQDLAMAREKGFSQALLDRLMINDARINDMAEGLRQVAALKDPVGEGSRLWTGADGIQISQVRTPMGVVGMIYEARPNVTVDAAALCLKSGNAVILKGGSEAIHTNTAIAGVLKSAMAESALPVEAVQLIESTSREAVNVLMKLNGLVDVLIPRGGAGLIKTVVEQSSVPVIETGVGNCHVFVDASADPVMATAIAVNGKTHRPAVCNATETLLVHESFAREHLGTLTKPLLEKGVELRGCPVTCSLVPAAMPASEEDWSTEFHDLILAVKVVASLDEAMDHIETYGTRHSEAIVTEEYSHARRFLQEVDAATVYVNASTRYTDGFQFGFGAEIGISTQKLHARGPMGLEALTSIKYMVMGNGQIRK</sequence>
<keyword evidence="7" id="KW-0963">Cytoplasm</keyword>
<evidence type="ECO:0000313" key="9">
    <source>
        <dbReference type="EMBL" id="MEN1758968.1"/>
    </source>
</evidence>
<feature type="domain" description="Aldehyde dehydrogenase" evidence="8">
    <location>
        <begin position="4"/>
        <end position="280"/>
    </location>
</feature>
<evidence type="ECO:0000256" key="6">
    <source>
        <dbReference type="ARBA" id="ARBA00049024"/>
    </source>
</evidence>
<dbReference type="PANTHER" id="PTHR11063:SF8">
    <property type="entry name" value="DELTA-1-PYRROLINE-5-CARBOXYLATE SYNTHASE"/>
    <property type="match status" value="1"/>
</dbReference>
<keyword evidence="2 7" id="KW-0028">Amino-acid biosynthesis</keyword>
<dbReference type="NCBIfam" id="TIGR00407">
    <property type="entry name" value="proA"/>
    <property type="match status" value="1"/>
</dbReference>
<evidence type="ECO:0000256" key="4">
    <source>
        <dbReference type="ARBA" id="ARBA00022857"/>
    </source>
</evidence>
<comment type="function">
    <text evidence="7">Catalyzes the NADPH-dependent reduction of L-glutamate 5-phosphate into L-glutamate 5-semialdehyde and phosphate. The product spontaneously undergoes cyclization to form 1-pyrroline-5-carboxylate.</text>
</comment>
<proteinExistence type="inferred from homology"/>
<evidence type="ECO:0000256" key="3">
    <source>
        <dbReference type="ARBA" id="ARBA00022650"/>
    </source>
</evidence>
<dbReference type="InterPro" id="IPR020593">
    <property type="entry name" value="G-glutamylP_reductase_CS"/>
</dbReference>
<accession>A0ABU9VP68</accession>
<gene>
    <name evidence="7" type="primary">proA</name>
    <name evidence="9" type="ORF">AAIG11_00655</name>
</gene>
<dbReference type="InterPro" id="IPR016163">
    <property type="entry name" value="Ald_DH_C"/>
</dbReference>
<comment type="pathway">
    <text evidence="1 7">Amino-acid biosynthesis; L-proline biosynthesis; L-glutamate 5-semialdehyde from L-glutamate: step 2/2.</text>
</comment>
<dbReference type="Proteomes" id="UP001407405">
    <property type="component" value="Unassembled WGS sequence"/>
</dbReference>
<dbReference type="InterPro" id="IPR000965">
    <property type="entry name" value="GPR_dom"/>
</dbReference>
<name>A0ABU9VP68_9CLOT</name>
<dbReference type="PIRSF" id="PIRSF000151">
    <property type="entry name" value="GPR"/>
    <property type="match status" value="1"/>
</dbReference>
<comment type="catalytic activity">
    <reaction evidence="6 7">
        <text>L-glutamate 5-semialdehyde + phosphate + NADP(+) = L-glutamyl 5-phosphate + NADPH + H(+)</text>
        <dbReference type="Rhea" id="RHEA:19541"/>
        <dbReference type="ChEBI" id="CHEBI:15378"/>
        <dbReference type="ChEBI" id="CHEBI:43474"/>
        <dbReference type="ChEBI" id="CHEBI:57783"/>
        <dbReference type="ChEBI" id="CHEBI:58066"/>
        <dbReference type="ChEBI" id="CHEBI:58274"/>
        <dbReference type="ChEBI" id="CHEBI:58349"/>
        <dbReference type="EC" id="1.2.1.41"/>
    </reaction>
</comment>
<evidence type="ECO:0000259" key="8">
    <source>
        <dbReference type="Pfam" id="PF00171"/>
    </source>
</evidence>
<dbReference type="SUPFAM" id="SSF53720">
    <property type="entry name" value="ALDH-like"/>
    <property type="match status" value="1"/>
</dbReference>
<dbReference type="HAMAP" id="MF_00412">
    <property type="entry name" value="ProA"/>
    <property type="match status" value="1"/>
</dbReference>
<dbReference type="RefSeq" id="WP_343184352.1">
    <property type="nucleotide sequence ID" value="NZ_JBCITM010000001.1"/>
</dbReference>
<evidence type="ECO:0000256" key="2">
    <source>
        <dbReference type="ARBA" id="ARBA00022605"/>
    </source>
</evidence>
<dbReference type="GO" id="GO:0004350">
    <property type="term" value="F:glutamate-5-semialdehyde dehydrogenase activity"/>
    <property type="evidence" value="ECO:0007669"/>
    <property type="project" value="UniProtKB-EC"/>
</dbReference>
<keyword evidence="4 7" id="KW-0521">NADP</keyword>
<dbReference type="NCBIfam" id="NF001221">
    <property type="entry name" value="PRK00197.1"/>
    <property type="match status" value="1"/>
</dbReference>
<dbReference type="PANTHER" id="PTHR11063">
    <property type="entry name" value="GLUTAMATE SEMIALDEHYDE DEHYDROGENASE"/>
    <property type="match status" value="1"/>
</dbReference>